<feature type="transmembrane region" description="Helical" evidence="6">
    <location>
        <begin position="96"/>
        <end position="117"/>
    </location>
</feature>
<keyword evidence="2" id="KW-1003">Cell membrane</keyword>
<evidence type="ECO:0000256" key="5">
    <source>
        <dbReference type="ARBA" id="ARBA00023136"/>
    </source>
</evidence>
<comment type="subcellular location">
    <subcellularLocation>
        <location evidence="1">Cell membrane</location>
        <topology evidence="1">Multi-pass membrane protein</topology>
    </subcellularLocation>
</comment>
<keyword evidence="5 6" id="KW-0472">Membrane</keyword>
<keyword evidence="8" id="KW-1185">Reference proteome</keyword>
<comment type="caution">
    <text evidence="7">The sequence shown here is derived from an EMBL/GenBank/DDBJ whole genome shotgun (WGS) entry which is preliminary data.</text>
</comment>
<keyword evidence="3 6" id="KW-0812">Transmembrane</keyword>
<protein>
    <submittedName>
        <fullName evidence="7">7tm 7 domain containing protein</fullName>
    </submittedName>
</protein>
<dbReference type="GO" id="GO:0005886">
    <property type="term" value="C:plasma membrane"/>
    <property type="evidence" value="ECO:0007669"/>
    <property type="project" value="UniProtKB-SubCell"/>
</dbReference>
<dbReference type="AlphaFoldDB" id="A0A482WD67"/>
<evidence type="ECO:0000256" key="2">
    <source>
        <dbReference type="ARBA" id="ARBA00022475"/>
    </source>
</evidence>
<gene>
    <name evidence="7" type="ORF">BDFB_012098</name>
</gene>
<evidence type="ECO:0000313" key="7">
    <source>
        <dbReference type="EMBL" id="RZC43024.1"/>
    </source>
</evidence>
<accession>A0A482WD67</accession>
<keyword evidence="4 6" id="KW-1133">Transmembrane helix</keyword>
<proteinExistence type="predicted"/>
<dbReference type="GO" id="GO:0050909">
    <property type="term" value="P:sensory perception of taste"/>
    <property type="evidence" value="ECO:0007669"/>
    <property type="project" value="InterPro"/>
</dbReference>
<evidence type="ECO:0000256" key="4">
    <source>
        <dbReference type="ARBA" id="ARBA00022989"/>
    </source>
</evidence>
<dbReference type="OrthoDB" id="6625921at2759"/>
<evidence type="ECO:0000256" key="1">
    <source>
        <dbReference type="ARBA" id="ARBA00004651"/>
    </source>
</evidence>
<dbReference type="STRING" id="1661398.A0A482WD67"/>
<evidence type="ECO:0000256" key="3">
    <source>
        <dbReference type="ARBA" id="ARBA00022692"/>
    </source>
</evidence>
<feature type="transmembrane region" description="Helical" evidence="6">
    <location>
        <begin position="129"/>
        <end position="147"/>
    </location>
</feature>
<sequence>MSWVVGIAVMLAQYYLQTDMLLWHTFGYYHILAMLNCLCSLWFVNCTAKGRVAGWMAKNLHNALQSSNPSSVLGAYRDLWVDLSHMMQQLGKAYSGMYSMYCLLILLTTIVASYGSITEIMDQGLSFKEGGLFIIAFYCMTLLYIICNEAHHASQKMGPEFREKLLNVNLGAVDQRTRQEVHMFLTAIDKNPPVMNLNGYANVNRKLISSVSGISSFFRGIKSLFQTVTSMVTYLVMLMQFRLSLMRNAMLAARRANASLSAGNSTLS</sequence>
<feature type="transmembrane region" description="Helical" evidence="6">
    <location>
        <begin position="26"/>
        <end position="48"/>
    </location>
</feature>
<dbReference type="InterPro" id="IPR013604">
    <property type="entry name" value="7TM_chemorcpt"/>
</dbReference>
<dbReference type="Pfam" id="PF08395">
    <property type="entry name" value="7tm_7"/>
    <property type="match status" value="1"/>
</dbReference>
<dbReference type="EMBL" id="QDEB01002622">
    <property type="protein sequence ID" value="RZC43024.1"/>
    <property type="molecule type" value="Genomic_DNA"/>
</dbReference>
<name>A0A482WD67_ASBVE</name>
<organism evidence="7 8">
    <name type="scientific">Asbolus verrucosus</name>
    <name type="common">Desert ironclad beetle</name>
    <dbReference type="NCBI Taxonomy" id="1661398"/>
    <lineage>
        <taxon>Eukaryota</taxon>
        <taxon>Metazoa</taxon>
        <taxon>Ecdysozoa</taxon>
        <taxon>Arthropoda</taxon>
        <taxon>Hexapoda</taxon>
        <taxon>Insecta</taxon>
        <taxon>Pterygota</taxon>
        <taxon>Neoptera</taxon>
        <taxon>Endopterygota</taxon>
        <taxon>Coleoptera</taxon>
        <taxon>Polyphaga</taxon>
        <taxon>Cucujiformia</taxon>
        <taxon>Tenebrionidae</taxon>
        <taxon>Pimeliinae</taxon>
        <taxon>Asbolus</taxon>
    </lineage>
</organism>
<evidence type="ECO:0000256" key="6">
    <source>
        <dbReference type="SAM" id="Phobius"/>
    </source>
</evidence>
<evidence type="ECO:0000313" key="8">
    <source>
        <dbReference type="Proteomes" id="UP000292052"/>
    </source>
</evidence>
<dbReference type="Proteomes" id="UP000292052">
    <property type="component" value="Unassembled WGS sequence"/>
</dbReference>
<reference evidence="7 8" key="1">
    <citation type="submission" date="2017-03" db="EMBL/GenBank/DDBJ databases">
        <title>Genome of the blue death feigning beetle - Asbolus verrucosus.</title>
        <authorList>
            <person name="Rider S.D."/>
        </authorList>
    </citation>
    <scope>NUCLEOTIDE SEQUENCE [LARGE SCALE GENOMIC DNA]</scope>
    <source>
        <strain evidence="7">Butters</strain>
        <tissue evidence="7">Head and leg muscle</tissue>
    </source>
</reference>